<dbReference type="STRING" id="329884.A0A4U0XQ16"/>
<evidence type="ECO:0000256" key="1">
    <source>
        <dbReference type="SAM" id="MobiDB-lite"/>
    </source>
</evidence>
<dbReference type="Proteomes" id="UP000309340">
    <property type="component" value="Unassembled WGS sequence"/>
</dbReference>
<feature type="compositionally biased region" description="Basic and acidic residues" evidence="1">
    <location>
        <begin position="37"/>
        <end position="47"/>
    </location>
</feature>
<evidence type="ECO:0000313" key="3">
    <source>
        <dbReference type="EMBL" id="TKA77688.1"/>
    </source>
</evidence>
<accession>A0A4U0XQ16</accession>
<feature type="domain" description="Wbp11/ELF5/Saf1 N-terminal" evidence="2">
    <location>
        <begin position="28"/>
        <end position="104"/>
    </location>
</feature>
<feature type="compositionally biased region" description="Acidic residues" evidence="1">
    <location>
        <begin position="159"/>
        <end position="169"/>
    </location>
</feature>
<dbReference type="GO" id="GO:0006396">
    <property type="term" value="P:RNA processing"/>
    <property type="evidence" value="ECO:0007669"/>
    <property type="project" value="InterPro"/>
</dbReference>
<protein>
    <recommendedName>
        <fullName evidence="2">Wbp11/ELF5/Saf1 N-terminal domain-containing protein</fullName>
    </recommendedName>
</protein>
<dbReference type="OrthoDB" id="5597581at2759"/>
<gene>
    <name evidence="3" type="ORF">B0A55_03998</name>
</gene>
<evidence type="ECO:0000313" key="4">
    <source>
        <dbReference type="Proteomes" id="UP000309340"/>
    </source>
</evidence>
<sequence length="337" mass="37827">MFRISHSRQGLPGVFQTSGFGSTATMPKDLNPVAAQRKADKQKEIAKSRKQQQAQRNEKLARRNPDRLQRQVDELKELETRGALRPKDKETLGQLERDLRGVRKAREVLGVKDEGFRREGRGGGGTGRESRREGDGRGDVRREQRERRQNLGKRRRDEEDAIDSGGETDPEVRRIPMPRDTPPYIPRQAPQHNSAHGPRHPHALPAKPVIVAPQTVYSSAPQIRDLKKEAVRFLPAIVSQQRNRLKGQAGRLLEPEEVEKLEKSGYVAAQKAADEAGLEAGVEQVGSEVRGEGMLAAGREERDLEEEARRFEEELARIYPEGGGRGVQMEEVEDEGT</sequence>
<keyword evidence="4" id="KW-1185">Reference proteome</keyword>
<comment type="caution">
    <text evidence="3">The sequence shown here is derived from an EMBL/GenBank/DDBJ whole genome shotgun (WGS) entry which is preliminary data.</text>
</comment>
<dbReference type="AlphaFoldDB" id="A0A4U0XQ16"/>
<dbReference type="InterPro" id="IPR019007">
    <property type="entry name" value="Wbp11/ELF5/Saf1_N"/>
</dbReference>
<dbReference type="Pfam" id="PF09429">
    <property type="entry name" value="Wbp11"/>
    <property type="match status" value="1"/>
</dbReference>
<feature type="compositionally biased region" description="Basic and acidic residues" evidence="1">
    <location>
        <begin position="128"/>
        <end position="149"/>
    </location>
</feature>
<dbReference type="EMBL" id="NAJQ01000131">
    <property type="protein sequence ID" value="TKA77688.1"/>
    <property type="molecule type" value="Genomic_DNA"/>
</dbReference>
<feature type="compositionally biased region" description="Polar residues" evidence="1">
    <location>
        <begin position="15"/>
        <end position="25"/>
    </location>
</feature>
<feature type="compositionally biased region" description="Basic and acidic residues" evidence="1">
    <location>
        <begin position="56"/>
        <end position="121"/>
    </location>
</feature>
<feature type="region of interest" description="Disordered" evidence="1">
    <location>
        <begin position="1"/>
        <end position="204"/>
    </location>
</feature>
<proteinExistence type="predicted"/>
<reference evidence="3 4" key="1">
    <citation type="submission" date="2017-03" db="EMBL/GenBank/DDBJ databases">
        <title>Genomes of endolithic fungi from Antarctica.</title>
        <authorList>
            <person name="Coleine C."/>
            <person name="Masonjones S."/>
            <person name="Stajich J.E."/>
        </authorList>
    </citation>
    <scope>NUCLEOTIDE SEQUENCE [LARGE SCALE GENOMIC DNA]</scope>
    <source>
        <strain evidence="3 4">CCFEE 5184</strain>
    </source>
</reference>
<organism evidence="3 4">
    <name type="scientific">Friedmanniomyces simplex</name>
    <dbReference type="NCBI Taxonomy" id="329884"/>
    <lineage>
        <taxon>Eukaryota</taxon>
        <taxon>Fungi</taxon>
        <taxon>Dikarya</taxon>
        <taxon>Ascomycota</taxon>
        <taxon>Pezizomycotina</taxon>
        <taxon>Dothideomycetes</taxon>
        <taxon>Dothideomycetidae</taxon>
        <taxon>Mycosphaerellales</taxon>
        <taxon>Teratosphaeriaceae</taxon>
        <taxon>Friedmanniomyces</taxon>
    </lineage>
</organism>
<evidence type="ECO:0000259" key="2">
    <source>
        <dbReference type="Pfam" id="PF09429"/>
    </source>
</evidence>
<name>A0A4U0XQ16_9PEZI</name>